<evidence type="ECO:0000256" key="4">
    <source>
        <dbReference type="ARBA" id="ARBA00022691"/>
    </source>
</evidence>
<sequence>MMMKESKWLDQDDGLNRLSEHQSRRETTYLGYREVSMDEKARYVLRHFNKVARRYDLMNTLLSFGIHHLWKHTAVKMLELNPGDRVLDVCGGTGDLALLAGRVVGPGGQVIVYDINRSMIDIGRHKVSGGASGKHIRFMIGDAEHISFADKSFAAAMVGFGIRNVPRMDQGFKEMYRILKPGGKIMCLEFSKPTAPLFRQLYDIYSFHVMPLLGGVIVGSRKAYMHLVESIRTFVLPGELTAMLEQVGFSQVTTRNLTNGIAVIHMAV</sequence>
<dbReference type="GO" id="GO:0032259">
    <property type="term" value="P:methylation"/>
    <property type="evidence" value="ECO:0007669"/>
    <property type="project" value="UniProtKB-KW"/>
</dbReference>
<dbReference type="InterPro" id="IPR004033">
    <property type="entry name" value="UbiE/COQ5_MeTrFase"/>
</dbReference>
<reference evidence="5 6" key="1">
    <citation type="submission" date="2020-08" db="EMBL/GenBank/DDBJ databases">
        <title>Bridging the membrane lipid divide: bacteria of the FCB group superphylum have the potential to synthesize archaeal ether lipids.</title>
        <authorList>
            <person name="Villanueva L."/>
            <person name="Von Meijenfeldt F.A.B."/>
            <person name="Westbye A.B."/>
            <person name="Yadav S."/>
            <person name="Hopmans E.C."/>
            <person name="Dutilh B.E."/>
            <person name="Sinninghe Damste J.S."/>
        </authorList>
    </citation>
    <scope>NUCLEOTIDE SEQUENCE [LARGE SCALE GENOMIC DNA]</scope>
    <source>
        <strain evidence="5">NIOZ-UU17</strain>
    </source>
</reference>
<dbReference type="NCBIfam" id="NF001244">
    <property type="entry name" value="PRK00216.1-5"/>
    <property type="match status" value="1"/>
</dbReference>
<dbReference type="InterPro" id="IPR029063">
    <property type="entry name" value="SAM-dependent_MTases_sf"/>
</dbReference>
<dbReference type="GO" id="GO:0008425">
    <property type="term" value="F:2-methoxy-6-polyprenyl-1,4-benzoquinol methyltransferase activity"/>
    <property type="evidence" value="ECO:0007669"/>
    <property type="project" value="TreeGrafter"/>
</dbReference>
<dbReference type="InterPro" id="IPR023576">
    <property type="entry name" value="UbiE/COQ5_MeTrFase_CS"/>
</dbReference>
<keyword evidence="4" id="KW-0949">S-adenosyl-L-methionine</keyword>
<keyword evidence="2 5" id="KW-0489">Methyltransferase</keyword>
<dbReference type="NCBIfam" id="TIGR01934">
    <property type="entry name" value="MenG_MenH_UbiE"/>
    <property type="match status" value="1"/>
</dbReference>
<comment type="caution">
    <text evidence="5">The sequence shown here is derived from an EMBL/GenBank/DDBJ whole genome shotgun (WGS) entry which is preliminary data.</text>
</comment>
<evidence type="ECO:0000313" key="5">
    <source>
        <dbReference type="EMBL" id="MBC8432237.1"/>
    </source>
</evidence>
<organism evidence="5 6">
    <name type="scientific">Candidatus Desulfatibia vada</name>
    <dbReference type="NCBI Taxonomy" id="2841696"/>
    <lineage>
        <taxon>Bacteria</taxon>
        <taxon>Pseudomonadati</taxon>
        <taxon>Thermodesulfobacteriota</taxon>
        <taxon>Desulfobacteria</taxon>
        <taxon>Desulfobacterales</taxon>
        <taxon>Desulfobacterales incertae sedis</taxon>
        <taxon>Candidatus Desulfatibia</taxon>
    </lineage>
</organism>
<dbReference type="Proteomes" id="UP000605201">
    <property type="component" value="Unassembled WGS sequence"/>
</dbReference>
<dbReference type="HAMAP" id="MF_01813">
    <property type="entry name" value="MenG_UbiE_methyltr"/>
    <property type="match status" value="1"/>
</dbReference>
<keyword evidence="1" id="KW-0474">Menaquinone biosynthesis</keyword>
<dbReference type="PROSITE" id="PS01183">
    <property type="entry name" value="UBIE_1"/>
    <property type="match status" value="1"/>
</dbReference>
<proteinExistence type="inferred from homology"/>
<gene>
    <name evidence="5" type="primary">ubiE</name>
    <name evidence="5" type="ORF">H8D96_09980</name>
</gene>
<protein>
    <submittedName>
        <fullName evidence="5">Bifunctional demethylmenaquinone methyltransferase/2-methoxy-6-polyprenyl-1,4-benzoquinol methylase UbiE</fullName>
    </submittedName>
</protein>
<dbReference type="PROSITE" id="PS51608">
    <property type="entry name" value="SAM_MT_UBIE"/>
    <property type="match status" value="1"/>
</dbReference>
<keyword evidence="3" id="KW-0808">Transferase</keyword>
<dbReference type="Gene3D" id="3.40.50.150">
    <property type="entry name" value="Vaccinia Virus protein VP39"/>
    <property type="match status" value="1"/>
</dbReference>
<feature type="non-terminal residue" evidence="5">
    <location>
        <position position="268"/>
    </location>
</feature>
<dbReference type="AlphaFoldDB" id="A0A8J6P3S0"/>
<dbReference type="EMBL" id="JACNIG010000211">
    <property type="protein sequence ID" value="MBC8432237.1"/>
    <property type="molecule type" value="Genomic_DNA"/>
</dbReference>
<evidence type="ECO:0000256" key="3">
    <source>
        <dbReference type="ARBA" id="ARBA00022679"/>
    </source>
</evidence>
<dbReference type="PANTHER" id="PTHR43591:SF24">
    <property type="entry name" value="2-METHOXY-6-POLYPRENYL-1,4-BENZOQUINOL METHYLASE, MITOCHONDRIAL"/>
    <property type="match status" value="1"/>
</dbReference>
<name>A0A8J6P3S0_9BACT</name>
<evidence type="ECO:0000256" key="1">
    <source>
        <dbReference type="ARBA" id="ARBA00022428"/>
    </source>
</evidence>
<dbReference type="SUPFAM" id="SSF53335">
    <property type="entry name" value="S-adenosyl-L-methionine-dependent methyltransferases"/>
    <property type="match status" value="1"/>
</dbReference>
<dbReference type="CDD" id="cd02440">
    <property type="entry name" value="AdoMet_MTases"/>
    <property type="match status" value="1"/>
</dbReference>
<accession>A0A8J6P3S0</accession>
<evidence type="ECO:0000256" key="2">
    <source>
        <dbReference type="ARBA" id="ARBA00022603"/>
    </source>
</evidence>
<dbReference type="PANTHER" id="PTHR43591">
    <property type="entry name" value="METHYLTRANSFERASE"/>
    <property type="match status" value="1"/>
</dbReference>
<dbReference type="Pfam" id="PF01209">
    <property type="entry name" value="Ubie_methyltran"/>
    <property type="match status" value="1"/>
</dbReference>
<dbReference type="GO" id="GO:0009234">
    <property type="term" value="P:menaquinone biosynthetic process"/>
    <property type="evidence" value="ECO:0007669"/>
    <property type="project" value="UniProtKB-KW"/>
</dbReference>
<evidence type="ECO:0000313" key="6">
    <source>
        <dbReference type="Proteomes" id="UP000605201"/>
    </source>
</evidence>